<feature type="domain" description="Homeobox" evidence="10">
    <location>
        <begin position="127"/>
        <end position="142"/>
    </location>
</feature>
<accession>A0A2J8J461</accession>
<keyword evidence="8" id="KW-0539">Nucleus</keyword>
<evidence type="ECO:0000256" key="7">
    <source>
        <dbReference type="ARBA" id="ARBA00045881"/>
    </source>
</evidence>
<dbReference type="PROSITE" id="PS50071">
    <property type="entry name" value="HOMEOBOX_2"/>
    <property type="match status" value="1"/>
</dbReference>
<keyword evidence="8" id="KW-0238">DNA-binding</keyword>
<dbReference type="InterPro" id="IPR001356">
    <property type="entry name" value="HD"/>
</dbReference>
<dbReference type="Gene3D" id="1.10.10.60">
    <property type="entry name" value="Homeodomain-like"/>
    <property type="match status" value="1"/>
</dbReference>
<dbReference type="CDD" id="cd00086">
    <property type="entry name" value="homeodomain"/>
    <property type="match status" value="1"/>
</dbReference>
<dbReference type="InterPro" id="IPR042634">
    <property type="entry name" value="MOX-1/MOX-2"/>
</dbReference>
<dbReference type="PANTHER" id="PTHR24328">
    <property type="entry name" value="HOMEOBOX PROTEIN MOX"/>
    <property type="match status" value="1"/>
</dbReference>
<proteinExistence type="predicted"/>
<evidence type="ECO:0000256" key="9">
    <source>
        <dbReference type="SAM" id="MobiDB-lite"/>
    </source>
</evidence>
<keyword evidence="3" id="KW-0805">Transcription regulation</keyword>
<feature type="DNA-binding region" description="Homeobox" evidence="8">
    <location>
        <begin position="129"/>
        <end position="143"/>
    </location>
</feature>
<dbReference type="GO" id="GO:0003677">
    <property type="term" value="F:DNA binding"/>
    <property type="evidence" value="ECO:0007669"/>
    <property type="project" value="UniProtKB-UniRule"/>
</dbReference>
<dbReference type="GO" id="GO:0005634">
    <property type="term" value="C:nucleus"/>
    <property type="evidence" value="ECO:0007669"/>
    <property type="project" value="UniProtKB-SubCell"/>
</dbReference>
<organism evidence="11 12">
    <name type="scientific">Pan troglodytes</name>
    <name type="common">Chimpanzee</name>
    <dbReference type="NCBI Taxonomy" id="9598"/>
    <lineage>
        <taxon>Eukaryota</taxon>
        <taxon>Metazoa</taxon>
        <taxon>Chordata</taxon>
        <taxon>Craniata</taxon>
        <taxon>Vertebrata</taxon>
        <taxon>Euteleostomi</taxon>
        <taxon>Mammalia</taxon>
        <taxon>Eutheria</taxon>
        <taxon>Euarchontoglires</taxon>
        <taxon>Primates</taxon>
        <taxon>Haplorrhini</taxon>
        <taxon>Catarrhini</taxon>
        <taxon>Hominidae</taxon>
        <taxon>Pan</taxon>
    </lineage>
</organism>
<dbReference type="EMBL" id="NBAG03000521">
    <property type="protein sequence ID" value="PNI17558.1"/>
    <property type="molecule type" value="Genomic_DNA"/>
</dbReference>
<evidence type="ECO:0000313" key="11">
    <source>
        <dbReference type="EMBL" id="PNI17558.1"/>
    </source>
</evidence>
<dbReference type="Proteomes" id="UP000236370">
    <property type="component" value="Unassembled WGS sequence"/>
</dbReference>
<evidence type="ECO:0000259" key="10">
    <source>
        <dbReference type="PROSITE" id="PS50071"/>
    </source>
</evidence>
<feature type="region of interest" description="Disordered" evidence="9">
    <location>
        <begin position="138"/>
        <end position="167"/>
    </location>
</feature>
<dbReference type="AlphaFoldDB" id="A0A2J8J461"/>
<dbReference type="InterPro" id="IPR009057">
    <property type="entry name" value="Homeodomain-like_sf"/>
</dbReference>
<evidence type="ECO:0000256" key="3">
    <source>
        <dbReference type="ARBA" id="ARBA00023015"/>
    </source>
</evidence>
<keyword evidence="4" id="KW-0804">Transcription</keyword>
<keyword evidence="2" id="KW-0217">Developmental protein</keyword>
<comment type="function">
    <text evidence="7">Mesodermal transcription factor that plays a key role in somitogenesis and is specifically required for sclerotome development. Required for maintenance of the sclerotome polarity and formation of the cranio-cervical joints. Binds specifically to the promoter of target genes and regulates their expression. Activates expression of NKX3-2 in the sclerotome. Activates expression of CDKN1A and CDKN2A in endothelial cells, acting as a regulator of vascular cell proliferation. While it activates CDKN1A in a DNA-dependent manner, it activates CDKN2A in a DNA-independent manner. Required for hematopoietic stem cell (HSCs) induction via its role in somitogenesis: specification of HSCs occurs via the deployment of a specific endothelial precursor population, which arises within a sub-compartment of the somite named endotome.</text>
</comment>
<protein>
    <recommendedName>
        <fullName evidence="5">Homeobox protein MOX-1</fullName>
    </recommendedName>
    <alternativeName>
        <fullName evidence="6">Mesenchyme homeobox 1</fullName>
    </alternativeName>
</protein>
<reference evidence="11 12" key="1">
    <citation type="submission" date="2017-12" db="EMBL/GenBank/DDBJ databases">
        <title>High-resolution comparative analysis of great ape genomes.</title>
        <authorList>
            <person name="Pollen A."/>
            <person name="Hastie A."/>
            <person name="Hormozdiari F."/>
            <person name="Dougherty M."/>
            <person name="Liu R."/>
            <person name="Chaisson M."/>
            <person name="Hoppe E."/>
            <person name="Hill C."/>
            <person name="Pang A."/>
            <person name="Hillier L."/>
            <person name="Baker C."/>
            <person name="Armstrong J."/>
            <person name="Shendure J."/>
            <person name="Paten B."/>
            <person name="Wilson R."/>
            <person name="Chao H."/>
            <person name="Schneider V."/>
            <person name="Ventura M."/>
            <person name="Kronenberg Z."/>
            <person name="Murali S."/>
            <person name="Gordon D."/>
            <person name="Cantsilieris S."/>
            <person name="Munson K."/>
            <person name="Nelson B."/>
            <person name="Raja A."/>
            <person name="Underwood J."/>
            <person name="Diekhans M."/>
            <person name="Fiddes I."/>
            <person name="Haussler D."/>
            <person name="Eichler E."/>
        </authorList>
    </citation>
    <scope>NUCLEOTIDE SEQUENCE [LARGE SCALE GENOMIC DNA]</scope>
    <source>
        <strain evidence="11">Yerkes chimp pedigree #C0471</strain>
    </source>
</reference>
<evidence type="ECO:0000256" key="5">
    <source>
        <dbReference type="ARBA" id="ARBA00040829"/>
    </source>
</evidence>
<evidence type="ECO:0000256" key="6">
    <source>
        <dbReference type="ARBA" id="ARBA00041851"/>
    </source>
</evidence>
<evidence type="ECO:0000256" key="2">
    <source>
        <dbReference type="ARBA" id="ARBA00022473"/>
    </source>
</evidence>
<evidence type="ECO:0000313" key="12">
    <source>
        <dbReference type="Proteomes" id="UP000236370"/>
    </source>
</evidence>
<dbReference type="GO" id="GO:0003700">
    <property type="term" value="F:DNA-binding transcription factor activity"/>
    <property type="evidence" value="ECO:0007669"/>
    <property type="project" value="InterPro"/>
</dbReference>
<comment type="subcellular location">
    <subcellularLocation>
        <location evidence="1 8">Nucleus</location>
    </subcellularLocation>
</comment>
<dbReference type="PANTHER" id="PTHR24328:SF8">
    <property type="entry name" value="HOMEOBOX PROTEIN MOX-1"/>
    <property type="match status" value="1"/>
</dbReference>
<feature type="compositionally biased region" description="Low complexity" evidence="9">
    <location>
        <begin position="49"/>
        <end position="69"/>
    </location>
</feature>
<evidence type="ECO:0000256" key="1">
    <source>
        <dbReference type="ARBA" id="ARBA00004123"/>
    </source>
</evidence>
<gene>
    <name evidence="11" type="ORF">CK820_G0050708</name>
</gene>
<feature type="region of interest" description="Disordered" evidence="9">
    <location>
        <begin position="1"/>
        <end position="91"/>
    </location>
</feature>
<comment type="caution">
    <text evidence="11">The sequence shown here is derived from an EMBL/GenBank/DDBJ whole genome shotgun (WGS) entry which is preliminary data.</text>
</comment>
<dbReference type="GO" id="GO:0045944">
    <property type="term" value="P:positive regulation of transcription by RNA polymerase II"/>
    <property type="evidence" value="ECO:0007669"/>
    <property type="project" value="InterPro"/>
</dbReference>
<evidence type="ECO:0000256" key="4">
    <source>
        <dbReference type="ARBA" id="ARBA00023163"/>
    </source>
</evidence>
<sequence>MGPQGYPTTRPPRSPSTRNQTSRRQRRQRTLTSQPPAWQPPHTACPRRSTSSLSSTPLSHSPPTGTSLSQTPGAGPTQARQGVPRKWGPAAWAWWTPQEAQARTTGCLGALPMRQRRNHPGGERRVQVKVWFQNRRMKWKRVKGGQPVSPNGQDPEDGDSTASPSSE</sequence>
<name>A0A2J8J461_PANTR</name>
<keyword evidence="8" id="KW-0371">Homeobox</keyword>
<evidence type="ECO:0000256" key="8">
    <source>
        <dbReference type="PROSITE-ProRule" id="PRU00108"/>
    </source>
</evidence>
<dbReference type="SUPFAM" id="SSF46689">
    <property type="entry name" value="Homeodomain-like"/>
    <property type="match status" value="1"/>
</dbReference>